<dbReference type="Proteomes" id="UP001290582">
    <property type="component" value="Unassembled WGS sequence"/>
</dbReference>
<organism evidence="1 2">
    <name type="scientific">Enterococcus cecorum</name>
    <dbReference type="NCBI Taxonomy" id="44008"/>
    <lineage>
        <taxon>Bacteria</taxon>
        <taxon>Bacillati</taxon>
        <taxon>Bacillota</taxon>
        <taxon>Bacilli</taxon>
        <taxon>Lactobacillales</taxon>
        <taxon>Enterococcaceae</taxon>
        <taxon>Enterococcus</taxon>
    </lineage>
</organism>
<evidence type="ECO:0000313" key="2">
    <source>
        <dbReference type="Proteomes" id="UP001290582"/>
    </source>
</evidence>
<evidence type="ECO:0000313" key="1">
    <source>
        <dbReference type="EMBL" id="MDZ5597848.1"/>
    </source>
</evidence>
<proteinExistence type="predicted"/>
<dbReference type="AlphaFoldDB" id="A0AAW9JN84"/>
<sequence>MPSVEYFQAIKLLNDKCDKDWKIAVTMLTDEELYFVRRAMGGNYNLGNEFTSINFMKYRDGFKFEGKFWKYAYRFNDIIVSEQADIIQVIRVVEENSKSLIVIVKHKNLLFDKNSCLQFCHNQSHYKLHTTVYEAFKGPAEGRIWFKNSDLMDCRLANLIKYKDRPKPKKPTHTGPMPVEQHKLYKHKDEILQMRNEQELPFSVIGRRYHVSGPTIKNFLVKLQQVGD</sequence>
<accession>A0AAW9JN84</accession>
<protein>
    <submittedName>
        <fullName evidence="1">Uncharacterized protein</fullName>
    </submittedName>
</protein>
<dbReference type="RefSeq" id="WP_171310299.1">
    <property type="nucleotide sequence ID" value="NZ_JAKYKM010000019.1"/>
</dbReference>
<reference evidence="1" key="1">
    <citation type="submission" date="2023-12" db="EMBL/GenBank/DDBJ databases">
        <title>Molecular genomic analyses of Enterococcus cecorum from sepsis oubreaks in broilers.</title>
        <authorList>
            <person name="Rhoads D."/>
            <person name="Alrubaye A."/>
        </authorList>
    </citation>
    <scope>NUCLEOTIDE SEQUENCE</scope>
    <source>
        <strain evidence="1">1755</strain>
    </source>
</reference>
<gene>
    <name evidence="1" type="ORF">U1294_06370</name>
</gene>
<name>A0AAW9JN84_9ENTE</name>
<comment type="caution">
    <text evidence="1">The sequence shown here is derived from an EMBL/GenBank/DDBJ whole genome shotgun (WGS) entry which is preliminary data.</text>
</comment>
<dbReference type="EMBL" id="JAXOGL010000008">
    <property type="protein sequence ID" value="MDZ5597848.1"/>
    <property type="molecule type" value="Genomic_DNA"/>
</dbReference>